<reference evidence="1 2" key="1">
    <citation type="submission" date="2014-04" db="EMBL/GenBank/DDBJ databases">
        <authorList>
            <consortium name="DOE Joint Genome Institute"/>
            <person name="Kuo A."/>
            <person name="Kohler A."/>
            <person name="Costa M.D."/>
            <person name="Nagy L.G."/>
            <person name="Floudas D."/>
            <person name="Copeland A."/>
            <person name="Barry K.W."/>
            <person name="Cichocki N."/>
            <person name="Veneault-Fourrey C."/>
            <person name="LaButti K."/>
            <person name="Lindquist E.A."/>
            <person name="Lipzen A."/>
            <person name="Lundell T."/>
            <person name="Morin E."/>
            <person name="Murat C."/>
            <person name="Sun H."/>
            <person name="Tunlid A."/>
            <person name="Henrissat B."/>
            <person name="Grigoriev I.V."/>
            <person name="Hibbett D.S."/>
            <person name="Martin F."/>
            <person name="Nordberg H.P."/>
            <person name="Cantor M.N."/>
            <person name="Hua S.X."/>
        </authorList>
    </citation>
    <scope>NUCLEOTIDE SEQUENCE [LARGE SCALE GENOMIC DNA]</scope>
    <source>
        <strain evidence="1 2">441</strain>
    </source>
</reference>
<accession>A0A0C9YT18</accession>
<reference evidence="2" key="2">
    <citation type="submission" date="2015-01" db="EMBL/GenBank/DDBJ databases">
        <title>Evolutionary Origins and Diversification of the Mycorrhizal Mutualists.</title>
        <authorList>
            <consortium name="DOE Joint Genome Institute"/>
            <consortium name="Mycorrhizal Genomics Consortium"/>
            <person name="Kohler A."/>
            <person name="Kuo A."/>
            <person name="Nagy L.G."/>
            <person name="Floudas D."/>
            <person name="Copeland A."/>
            <person name="Barry K.W."/>
            <person name="Cichocki N."/>
            <person name="Veneault-Fourrey C."/>
            <person name="LaButti K."/>
            <person name="Lindquist E.A."/>
            <person name="Lipzen A."/>
            <person name="Lundell T."/>
            <person name="Morin E."/>
            <person name="Murat C."/>
            <person name="Riley R."/>
            <person name="Ohm R."/>
            <person name="Sun H."/>
            <person name="Tunlid A."/>
            <person name="Henrissat B."/>
            <person name="Grigoriev I.V."/>
            <person name="Hibbett D.S."/>
            <person name="Martin F."/>
        </authorList>
    </citation>
    <scope>NUCLEOTIDE SEQUENCE [LARGE SCALE GENOMIC DNA]</scope>
    <source>
        <strain evidence="2">441</strain>
    </source>
</reference>
<keyword evidence="2" id="KW-1185">Reference proteome</keyword>
<sequence>MKHEATKFLSRTFGLESLKKYVGQITFFERLPLMVERQSCSETITDGLCASQAPLSWNPFKSGAAQNLSCEIVVPPLLEKCKVFDELIELAKQQARCEVKSISQTLSIGLLERLCTVIFDVPQDETHGIQDAAYPRQVDIHVMLQEAQALQTTLNGTADEDEQRVLEEDVTGKILWLSWCGILSEVERRLQEVVEYIRRGGNSMTSEARDRLRQGLDEIGEIVKKTPHAHVDDDLAHLRRIMLDARAGVSKHQFWLAARSAEQDKWSGIPASRDNHPASPAHLVEHTVSTFQRTLNTENDTT</sequence>
<protein>
    <submittedName>
        <fullName evidence="1">Uncharacterized protein</fullName>
    </submittedName>
</protein>
<dbReference type="HOGENOM" id="CLU_059972_1_0_1"/>
<evidence type="ECO:0000313" key="1">
    <source>
        <dbReference type="EMBL" id="KIK11023.1"/>
    </source>
</evidence>
<gene>
    <name evidence="1" type="ORF">PISMIDRAFT_537002</name>
</gene>
<evidence type="ECO:0000313" key="2">
    <source>
        <dbReference type="Proteomes" id="UP000054018"/>
    </source>
</evidence>
<dbReference type="EMBL" id="KN834326">
    <property type="protein sequence ID" value="KIK11023.1"/>
    <property type="molecule type" value="Genomic_DNA"/>
</dbReference>
<organism evidence="1 2">
    <name type="scientific">Pisolithus microcarpus 441</name>
    <dbReference type="NCBI Taxonomy" id="765257"/>
    <lineage>
        <taxon>Eukaryota</taxon>
        <taxon>Fungi</taxon>
        <taxon>Dikarya</taxon>
        <taxon>Basidiomycota</taxon>
        <taxon>Agaricomycotina</taxon>
        <taxon>Agaricomycetes</taxon>
        <taxon>Agaricomycetidae</taxon>
        <taxon>Boletales</taxon>
        <taxon>Sclerodermatineae</taxon>
        <taxon>Pisolithaceae</taxon>
        <taxon>Pisolithus</taxon>
    </lineage>
</organism>
<dbReference type="OrthoDB" id="2700051at2759"/>
<dbReference type="AlphaFoldDB" id="A0A0C9YT18"/>
<dbReference type="Proteomes" id="UP000054018">
    <property type="component" value="Unassembled WGS sequence"/>
</dbReference>
<name>A0A0C9YT18_9AGAM</name>
<proteinExistence type="predicted"/>